<reference evidence="1 2" key="1">
    <citation type="submission" date="2015-09" db="EMBL/GenBank/DDBJ databases">
        <authorList>
            <consortium name="Swine Surveillance"/>
        </authorList>
    </citation>
    <scope>NUCLEOTIDE SEQUENCE [LARGE SCALE GENOMIC DNA]</scope>
    <source>
        <strain evidence="1 2">CECT 8383</strain>
    </source>
</reference>
<dbReference type="STRING" id="340021.TM5383_02348"/>
<gene>
    <name evidence="1" type="ORF">TM5383_02348</name>
</gene>
<proteinExistence type="predicted"/>
<dbReference type="EMBL" id="CYSF01000012">
    <property type="protein sequence ID" value="CUH85121.1"/>
    <property type="molecule type" value="Genomic_DNA"/>
</dbReference>
<protein>
    <recommendedName>
        <fullName evidence="3">HEAT repeat domain-containing protein</fullName>
    </recommendedName>
</protein>
<dbReference type="AlphaFoldDB" id="A0A0P1GRI2"/>
<accession>A0A0P1GRI2</accession>
<name>A0A0P1GRI2_9RHOB</name>
<sequence>MDDRLNDQDDWRDWQDEGWPFEDALAEAIAAWDGKSKAMIAEVHDQLAEADRDYLPLLIDFVAEDELSDGATWLLKHALENGVKAKDLPYIAPALVAATQSARWPTQLHMLQILPMLDVSDDLRPAVQGLVFGALPAKRAMLRAWAYAGADQLAVHHADLRMRVMQILDRAREQETAASVLARLKHCRF</sequence>
<dbReference type="Proteomes" id="UP000051681">
    <property type="component" value="Unassembled WGS sequence"/>
</dbReference>
<evidence type="ECO:0000313" key="2">
    <source>
        <dbReference type="Proteomes" id="UP000051681"/>
    </source>
</evidence>
<evidence type="ECO:0008006" key="3">
    <source>
        <dbReference type="Google" id="ProtNLM"/>
    </source>
</evidence>
<organism evidence="1 2">
    <name type="scientific">Thalassovita mediterranea</name>
    <dbReference type="NCBI Taxonomy" id="340021"/>
    <lineage>
        <taxon>Bacteria</taxon>
        <taxon>Pseudomonadati</taxon>
        <taxon>Pseudomonadota</taxon>
        <taxon>Alphaproteobacteria</taxon>
        <taxon>Rhodobacterales</taxon>
        <taxon>Roseobacteraceae</taxon>
        <taxon>Thalassovita</taxon>
    </lineage>
</organism>
<keyword evidence="2" id="KW-1185">Reference proteome</keyword>
<evidence type="ECO:0000313" key="1">
    <source>
        <dbReference type="EMBL" id="CUH85121.1"/>
    </source>
</evidence>